<proteinExistence type="inferred from homology"/>
<evidence type="ECO:0000313" key="15">
    <source>
        <dbReference type="EMBL" id="QWW22450.1"/>
    </source>
</evidence>
<dbReference type="InterPro" id="IPR006084">
    <property type="entry name" value="XPG/Rad2"/>
</dbReference>
<comment type="catalytic activity">
    <reaction evidence="1">
        <text>[protein]-peptidylproline (omega=180) = [protein]-peptidylproline (omega=0)</text>
        <dbReference type="Rhea" id="RHEA:16237"/>
        <dbReference type="Rhea" id="RHEA-COMP:10747"/>
        <dbReference type="Rhea" id="RHEA-COMP:10748"/>
        <dbReference type="ChEBI" id="CHEBI:83833"/>
        <dbReference type="ChEBI" id="CHEBI:83834"/>
        <dbReference type="EC" id="5.2.1.8"/>
    </reaction>
</comment>
<dbReference type="CDD" id="cd09870">
    <property type="entry name" value="PIN_YEN1"/>
    <property type="match status" value="1"/>
</dbReference>
<evidence type="ECO:0000256" key="4">
    <source>
        <dbReference type="ARBA" id="ARBA00011019"/>
    </source>
</evidence>
<evidence type="ECO:0000256" key="1">
    <source>
        <dbReference type="ARBA" id="ARBA00000971"/>
    </source>
</evidence>
<feature type="region of interest" description="Disordered" evidence="13">
    <location>
        <begin position="560"/>
        <end position="634"/>
    </location>
</feature>
<dbReference type="GO" id="GO:0005737">
    <property type="term" value="C:cytoplasm"/>
    <property type="evidence" value="ECO:0007669"/>
    <property type="project" value="UniProtKB-SubCell"/>
</dbReference>
<dbReference type="Pfam" id="PF03095">
    <property type="entry name" value="PTPA"/>
    <property type="match status" value="1"/>
</dbReference>
<evidence type="ECO:0000256" key="9">
    <source>
        <dbReference type="ARBA" id="ARBA00023242"/>
    </source>
</evidence>
<feature type="region of interest" description="Disordered" evidence="13">
    <location>
        <begin position="497"/>
        <end position="517"/>
    </location>
</feature>
<comment type="subcellular location">
    <subcellularLocation>
        <location evidence="3">Cytoplasm</location>
    </subcellularLocation>
    <subcellularLocation>
        <location evidence="2">Nucleus</location>
    </subcellularLocation>
</comment>
<dbReference type="SUPFAM" id="SSF140984">
    <property type="entry name" value="PTPA-like"/>
    <property type="match status" value="1"/>
</dbReference>
<dbReference type="GO" id="GO:0006974">
    <property type="term" value="P:DNA damage response"/>
    <property type="evidence" value="ECO:0007669"/>
    <property type="project" value="UniProtKB-ARBA"/>
</dbReference>
<dbReference type="InterPro" id="IPR043170">
    <property type="entry name" value="PTPA_C_lid"/>
</dbReference>
<dbReference type="SMART" id="SM00484">
    <property type="entry name" value="XPGI"/>
    <property type="match status" value="1"/>
</dbReference>
<reference evidence="15" key="1">
    <citation type="submission" date="2021-06" db="EMBL/GenBank/DDBJ databases">
        <title>Candida auris outbreak in lebanese hospital.</title>
        <authorList>
            <person name="Finianos M."/>
        </authorList>
    </citation>
    <scope>NUCLEOTIDE SEQUENCE</scope>
    <source>
        <strain evidence="15">CA7LBN</strain>
    </source>
</reference>
<dbReference type="InterPro" id="IPR006086">
    <property type="entry name" value="XPG-I_dom"/>
</dbReference>
<name>A0A8F2W012_CANAR</name>
<dbReference type="PANTHER" id="PTHR10012">
    <property type="entry name" value="SERINE/THREONINE-PROTEIN PHOSPHATASE 2A REGULATORY SUBUNIT B"/>
    <property type="match status" value="1"/>
</dbReference>
<dbReference type="GO" id="GO:0007052">
    <property type="term" value="P:mitotic spindle organization"/>
    <property type="evidence" value="ECO:0007669"/>
    <property type="project" value="TreeGrafter"/>
</dbReference>
<evidence type="ECO:0000256" key="8">
    <source>
        <dbReference type="ARBA" id="ARBA00023235"/>
    </source>
</evidence>
<dbReference type="PANTHER" id="PTHR10012:SF3">
    <property type="entry name" value="SERINE_THREONINE-PROTEIN PHOSPHATASE 2A ACTIVATOR 1"/>
    <property type="match status" value="1"/>
</dbReference>
<keyword evidence="7" id="KW-0697">Rotamase</keyword>
<keyword evidence="9" id="KW-0539">Nucleus</keyword>
<feature type="compositionally biased region" description="Polar residues" evidence="13">
    <location>
        <begin position="1066"/>
        <end position="1078"/>
    </location>
</feature>
<evidence type="ECO:0000256" key="2">
    <source>
        <dbReference type="ARBA" id="ARBA00004123"/>
    </source>
</evidence>
<dbReference type="GO" id="GO:0008160">
    <property type="term" value="F:protein tyrosine phosphatase activator activity"/>
    <property type="evidence" value="ECO:0007669"/>
    <property type="project" value="TreeGrafter"/>
</dbReference>
<feature type="region of interest" description="Disordered" evidence="13">
    <location>
        <begin position="1048"/>
        <end position="1113"/>
    </location>
</feature>
<accession>A0A8F2W012</accession>
<dbReference type="GO" id="GO:0003755">
    <property type="term" value="F:peptidyl-prolyl cis-trans isomerase activity"/>
    <property type="evidence" value="ECO:0007669"/>
    <property type="project" value="UniProtKB-KW"/>
</dbReference>
<dbReference type="GO" id="GO:0000159">
    <property type="term" value="C:protein phosphatase type 2A complex"/>
    <property type="evidence" value="ECO:0007669"/>
    <property type="project" value="TreeGrafter"/>
</dbReference>
<dbReference type="GO" id="GO:0005634">
    <property type="term" value="C:nucleus"/>
    <property type="evidence" value="ECO:0007669"/>
    <property type="project" value="UniProtKB-SubCell"/>
</dbReference>
<evidence type="ECO:0000256" key="7">
    <source>
        <dbReference type="ARBA" id="ARBA00023110"/>
    </source>
</evidence>
<dbReference type="Gene3D" id="3.40.50.1010">
    <property type="entry name" value="5'-nuclease"/>
    <property type="match status" value="1"/>
</dbReference>
<gene>
    <name evidence="15" type="ORF">CA7LBN_001196</name>
</gene>
<dbReference type="AlphaFoldDB" id="A0A8F2W012"/>
<dbReference type="Pfam" id="PF00867">
    <property type="entry name" value="XPG_I"/>
    <property type="match status" value="1"/>
</dbReference>
<keyword evidence="8" id="KW-0413">Isomerase</keyword>
<evidence type="ECO:0000256" key="5">
    <source>
        <dbReference type="ARBA" id="ARBA00013194"/>
    </source>
</evidence>
<evidence type="ECO:0000256" key="12">
    <source>
        <dbReference type="ARBA" id="ARBA00042528"/>
    </source>
</evidence>
<evidence type="ECO:0000256" key="11">
    <source>
        <dbReference type="ARBA" id="ARBA00041577"/>
    </source>
</evidence>
<evidence type="ECO:0000256" key="13">
    <source>
        <dbReference type="SAM" id="MobiDB-lite"/>
    </source>
</evidence>
<evidence type="ECO:0000259" key="14">
    <source>
        <dbReference type="SMART" id="SM00484"/>
    </source>
</evidence>
<feature type="compositionally biased region" description="Pro residues" evidence="13">
    <location>
        <begin position="1093"/>
        <end position="1103"/>
    </location>
</feature>
<dbReference type="EC" id="5.2.1.8" evidence="5"/>
<evidence type="ECO:0000256" key="6">
    <source>
        <dbReference type="ARBA" id="ARBA00022490"/>
    </source>
</evidence>
<organism evidence="15">
    <name type="scientific">Candidozyma auris</name>
    <name type="common">Yeast</name>
    <name type="synonym">Candida auris</name>
    <dbReference type="NCBI Taxonomy" id="498019"/>
    <lineage>
        <taxon>Eukaryota</taxon>
        <taxon>Fungi</taxon>
        <taxon>Dikarya</taxon>
        <taxon>Ascomycota</taxon>
        <taxon>Saccharomycotina</taxon>
        <taxon>Pichiomycetes</taxon>
        <taxon>Metschnikowiaceae</taxon>
        <taxon>Candidozyma</taxon>
    </lineage>
</organism>
<dbReference type="PRINTS" id="PR00853">
    <property type="entry name" value="XPGRADSUPER"/>
</dbReference>
<dbReference type="Gene3D" id="1.20.120.1150">
    <property type="match status" value="1"/>
</dbReference>
<dbReference type="GO" id="GO:0004518">
    <property type="term" value="F:nuclease activity"/>
    <property type="evidence" value="ECO:0007669"/>
    <property type="project" value="InterPro"/>
</dbReference>
<dbReference type="InterPro" id="IPR029060">
    <property type="entry name" value="PIN-like_dom_sf"/>
</dbReference>
<dbReference type="InterPro" id="IPR037218">
    <property type="entry name" value="PTPA_sf"/>
</dbReference>
<dbReference type="InterPro" id="IPR004327">
    <property type="entry name" value="Phstyr_phstse_ac"/>
</dbReference>
<dbReference type="SUPFAM" id="SSF88723">
    <property type="entry name" value="PIN domain-like"/>
    <property type="match status" value="1"/>
</dbReference>
<keyword evidence="6" id="KW-0963">Cytoplasm</keyword>
<feature type="domain" description="XPG-I" evidence="14">
    <location>
        <begin position="139"/>
        <end position="222"/>
    </location>
</feature>
<dbReference type="Proteomes" id="UP000825438">
    <property type="component" value="Chromosome I"/>
</dbReference>
<sequence length="1113" mass="125935">MGIADLWPVVSPACDPRVPFPIFLSKFIDDHGRPPRFAIDAYMFMFYSQLPDANPEDQVIQERVIRNFMAKLFYFVQHNVSFVVVFDGKFKPSKLRHGHIPEIPGSVNYDEILHHFHRVHSSNYSEGSSLVERLKKILQRNCMDIVQAPGEAEAECAWLQKLGVVDYVISDDSDTLVFGATKMIRLFNRVKYMNEEGKPVLSNTDYYVTPVYMDKVTEATGLDKNRMVLLAVLRGGDYSTGAEGIGITRAKEIALCGTNLLSSLPRKSTQDFGSLPDFSKMFVETFVDQEKAQALSLQNHKSLKSELDRADSLRAFNKYLDSFLREQHKDVFGRSTTMKSEVKVDDYYALLYFFPLVNRKVFKFTPFSTSFGELKAIDDDMPGLTPDDSTQTVKRYNYVCDPGDIGESIVKQGKFIFVGKGRGVTLKVNEYALPRERKFNLKSFALKLLKSSKVRSEIILARSRIVDGEHLGVLKFQRTRLHDKVYLVTKNSIHDTASPSDINGDAIGDDQDNQDPDALIQQVDNDDEDKLIEVLVAMNSIRLVAPDVVKEFERRQLIEQRRKSPSKKKYSPQKTTLDRIWPELSPTKNRPQSVKVINVDDDTVEHESPIKTKSTSSPYKKRSPRKQTLSEKYEINPNQVPVTAFFQQRKDPFVETRSLFVTDDDSGSDNDAKIEKNYMKMKNIIADGPKLAEGTAVKAPVDFPIMPPKFSAPVKCIYDASDLDNFKNSIAYERLHNIINLVVQKVKGTSLPKNVFDISLVTRSATISNSSTNDDNQFNHYNESTRTVLRILKSFNTLIDDTPPLQGPRRFGNLARRDWQEKVEACAGSHLQLITSDKGLQEELSYYLLNAFGSSVRLDYGSGHELSFVAFIGGLIEFKILDIASIEAVELLTIFAKYFDLARRLILVYSLEPAGSHGVWGLDDHFHFAYIIGAAQFNVDGTSKQYIPPVQQVLSSLTIEDFKETNFYVNAIAFIFKIKSGPFNEHSPILHDIHKTVSLWSKVLSGLLKMYEIEVLGKFPVVQHFWFGAGLYPWVDAESRKMLPVKDIQESKQEENDTLPGLINGFSGQKTTSTTISLTGAPWARQSSRTGPSPVPRRGPQPPVNRTQEPRKR</sequence>
<comment type="similarity">
    <text evidence="4">Belongs to the PTPA-type PPIase family.</text>
</comment>
<dbReference type="EMBL" id="CP076749">
    <property type="protein sequence ID" value="QWW22450.1"/>
    <property type="molecule type" value="Genomic_DNA"/>
</dbReference>
<dbReference type="CDD" id="cd04087">
    <property type="entry name" value="PTPA"/>
    <property type="match status" value="1"/>
</dbReference>
<evidence type="ECO:0000256" key="10">
    <source>
        <dbReference type="ARBA" id="ARBA00040073"/>
    </source>
</evidence>
<protein>
    <recommendedName>
        <fullName evidence="10">Serine/threonine-protein phosphatase 2A activator 1</fullName>
        <ecNumber evidence="5">5.2.1.8</ecNumber>
    </recommendedName>
    <alternativeName>
        <fullName evidence="11">Peptidyl-prolyl cis-trans isomerase PTPA-1</fullName>
    </alternativeName>
    <alternativeName>
        <fullName evidence="12">Phosphotyrosyl phosphatase activator 1</fullName>
    </alternativeName>
</protein>
<dbReference type="CDD" id="cd09900">
    <property type="entry name" value="H3TH_XPG-like"/>
    <property type="match status" value="1"/>
</dbReference>
<evidence type="ECO:0000256" key="3">
    <source>
        <dbReference type="ARBA" id="ARBA00004496"/>
    </source>
</evidence>